<gene>
    <name evidence="3" type="ORF">HOO65_060585</name>
</gene>
<reference evidence="3 4" key="1">
    <citation type="submission" date="2020-05" db="EMBL/GenBank/DDBJ databases">
        <title>Ceratocystis lukuohia genome.</title>
        <authorList>
            <person name="Harrington T.C."/>
            <person name="Kim K."/>
            <person name="Mayers C.G."/>
        </authorList>
    </citation>
    <scope>NUCLEOTIDE SEQUENCE [LARGE SCALE GENOMIC DNA]</scope>
    <source>
        <strain evidence="3 4">C4212</strain>
    </source>
</reference>
<accession>A0ABR4MEQ6</accession>
<sequence length="242" mass="27455">MYQGIPIHSPQGKAEALLETHTQPAENGVQGTEEANPRARHWERPTREEVREAVFHAGNTVPGEDGIPNTAWKTAWSSFAEHMTKLFGLCMELGYHPKIFKSTTLVVIPKQKPDKSHPRSYRLISLLSTFDIEGAFDAVRKNRLVTLLRGQRWPESLCKWVGSFLTDRCVSLSVEGRLPVKREEGGSLPQGSPVSLILYMLHMAELFKKLSPVQEMKWLGVTWDTGLNFKTQCQEICDSRRR</sequence>
<dbReference type="PANTHER" id="PTHR33481:SF1">
    <property type="entry name" value="ENDONUCLEASE_EXONUCLEASE_PHOSPHATASE DOMAIN-CONTAINING PROTEIN-RELATED"/>
    <property type="match status" value="1"/>
</dbReference>
<evidence type="ECO:0000313" key="3">
    <source>
        <dbReference type="EMBL" id="KAL2886755.1"/>
    </source>
</evidence>
<evidence type="ECO:0000256" key="1">
    <source>
        <dbReference type="SAM" id="MobiDB-lite"/>
    </source>
</evidence>
<comment type="caution">
    <text evidence="3">The sequence shown here is derived from an EMBL/GenBank/DDBJ whole genome shotgun (WGS) entry which is preliminary data.</text>
</comment>
<dbReference type="Proteomes" id="UP001610728">
    <property type="component" value="Unassembled WGS sequence"/>
</dbReference>
<dbReference type="Pfam" id="PF00078">
    <property type="entry name" value="RVT_1"/>
    <property type="match status" value="1"/>
</dbReference>
<dbReference type="GO" id="GO:0003964">
    <property type="term" value="F:RNA-directed DNA polymerase activity"/>
    <property type="evidence" value="ECO:0007669"/>
    <property type="project" value="UniProtKB-KW"/>
</dbReference>
<dbReference type="EMBL" id="JABSNW010000006">
    <property type="protein sequence ID" value="KAL2886755.1"/>
    <property type="molecule type" value="Genomic_DNA"/>
</dbReference>
<dbReference type="PANTHER" id="PTHR33481">
    <property type="entry name" value="REVERSE TRANSCRIPTASE"/>
    <property type="match status" value="1"/>
</dbReference>
<evidence type="ECO:0000313" key="4">
    <source>
        <dbReference type="Proteomes" id="UP001610728"/>
    </source>
</evidence>
<feature type="region of interest" description="Disordered" evidence="1">
    <location>
        <begin position="23"/>
        <end position="46"/>
    </location>
</feature>
<keyword evidence="4" id="KW-1185">Reference proteome</keyword>
<keyword evidence="3" id="KW-0548">Nucleotidyltransferase</keyword>
<organism evidence="3 4">
    <name type="scientific">Ceratocystis lukuohia</name>
    <dbReference type="NCBI Taxonomy" id="2019550"/>
    <lineage>
        <taxon>Eukaryota</taxon>
        <taxon>Fungi</taxon>
        <taxon>Dikarya</taxon>
        <taxon>Ascomycota</taxon>
        <taxon>Pezizomycotina</taxon>
        <taxon>Sordariomycetes</taxon>
        <taxon>Hypocreomycetidae</taxon>
        <taxon>Microascales</taxon>
        <taxon>Ceratocystidaceae</taxon>
        <taxon>Ceratocystis</taxon>
    </lineage>
</organism>
<protein>
    <submittedName>
        <fullName evidence="3">RNA-directed DNA polymerase from transposon X-element</fullName>
    </submittedName>
</protein>
<proteinExistence type="predicted"/>
<evidence type="ECO:0000259" key="2">
    <source>
        <dbReference type="Pfam" id="PF00078"/>
    </source>
</evidence>
<keyword evidence="3" id="KW-0695">RNA-directed DNA polymerase</keyword>
<dbReference type="InterPro" id="IPR000477">
    <property type="entry name" value="RT_dom"/>
</dbReference>
<feature type="compositionally biased region" description="Basic and acidic residues" evidence="1">
    <location>
        <begin position="35"/>
        <end position="46"/>
    </location>
</feature>
<dbReference type="RefSeq" id="XP_070857935.1">
    <property type="nucleotide sequence ID" value="XM_071001170.1"/>
</dbReference>
<feature type="domain" description="Reverse transcriptase" evidence="2">
    <location>
        <begin position="125"/>
        <end position="212"/>
    </location>
</feature>
<name>A0ABR4MEQ6_9PEZI</name>
<keyword evidence="3" id="KW-0808">Transferase</keyword>
<dbReference type="GeneID" id="98119981"/>